<dbReference type="AlphaFoldDB" id="A0A2X3BB74"/>
<protein>
    <recommendedName>
        <fullName evidence="3">Tetratricopeptide repeat protein</fullName>
    </recommendedName>
</protein>
<dbReference type="InterPro" id="IPR011990">
    <property type="entry name" value="TPR-like_helical_dom_sf"/>
</dbReference>
<dbReference type="Proteomes" id="UP000250166">
    <property type="component" value="Unassembled WGS sequence"/>
</dbReference>
<dbReference type="Gene3D" id="1.25.40.10">
    <property type="entry name" value="Tetratricopeptide repeat domain"/>
    <property type="match status" value="1"/>
</dbReference>
<evidence type="ECO:0000313" key="2">
    <source>
        <dbReference type="Proteomes" id="UP000250166"/>
    </source>
</evidence>
<name>A0A2X3BB74_9HELI</name>
<organism evidence="1 2">
    <name type="scientific">Helicobacter fennelliae</name>
    <dbReference type="NCBI Taxonomy" id="215"/>
    <lineage>
        <taxon>Bacteria</taxon>
        <taxon>Pseudomonadati</taxon>
        <taxon>Campylobacterota</taxon>
        <taxon>Epsilonproteobacteria</taxon>
        <taxon>Campylobacterales</taxon>
        <taxon>Helicobacteraceae</taxon>
        <taxon>Helicobacter</taxon>
    </lineage>
</organism>
<reference evidence="1 2" key="1">
    <citation type="submission" date="2018-06" db="EMBL/GenBank/DDBJ databases">
        <authorList>
            <consortium name="Pathogen Informatics"/>
            <person name="Doyle S."/>
        </authorList>
    </citation>
    <scope>NUCLEOTIDE SEQUENCE [LARGE SCALE GENOMIC DNA]</scope>
    <source>
        <strain evidence="1 2">NCTC13102</strain>
    </source>
</reference>
<proteinExistence type="predicted"/>
<evidence type="ECO:0008006" key="3">
    <source>
        <dbReference type="Google" id="ProtNLM"/>
    </source>
</evidence>
<dbReference type="SUPFAM" id="SSF48452">
    <property type="entry name" value="TPR-like"/>
    <property type="match status" value="1"/>
</dbReference>
<accession>A0A2X3BB74</accession>
<gene>
    <name evidence="1" type="ORF">NCTC13102_01501</name>
</gene>
<sequence>MSVKTSTLAHIYEIQGHKQEAIVIYEEILRKNPNDKQARSSIVRLKTDQCKFTGLNKEKFLLFVNAQSDEDYLQFEEWLTQWN</sequence>
<dbReference type="RefSeq" id="WP_023948463.1">
    <property type="nucleotide sequence ID" value="NZ_JAERIV010000002.1"/>
</dbReference>
<evidence type="ECO:0000313" key="1">
    <source>
        <dbReference type="EMBL" id="SQB99027.1"/>
    </source>
</evidence>
<dbReference type="EMBL" id="UAWL01000006">
    <property type="protein sequence ID" value="SQB99027.1"/>
    <property type="molecule type" value="Genomic_DNA"/>
</dbReference>